<evidence type="ECO:0000313" key="2">
    <source>
        <dbReference type="EMBL" id="AAZ28058.1"/>
    </source>
</evidence>
<dbReference type="EMBL" id="CP000083">
    <property type="protein sequence ID" value="AAZ28058.1"/>
    <property type="molecule type" value="Genomic_DNA"/>
</dbReference>
<dbReference type="AlphaFoldDB" id="Q480E8"/>
<dbReference type="InterPro" id="IPR036390">
    <property type="entry name" value="WH_DNA-bd_sf"/>
</dbReference>
<dbReference type="Pfam" id="PF10137">
    <property type="entry name" value="CAP12-PCTIR_TIR"/>
    <property type="match status" value="1"/>
</dbReference>
<reference evidence="2" key="1">
    <citation type="journal article" date="2005" name="Proc. Natl. Acad. Sci. U.S.A.">
        <title>The psychrophilic lifestyle as revealed by the genome sequence of Colwellia psychrerythraea 34H through genomic and proteomic analyses.</title>
        <authorList>
            <person name="Methe B.A."/>
            <person name="Nelson K.E."/>
            <person name="Deming J.W."/>
            <person name="Momen B."/>
            <person name="Melamud E."/>
            <person name="Zhang X."/>
            <person name="Moult J."/>
            <person name="Madupu R."/>
            <person name="Nelson W.C."/>
            <person name="Dodson R.J."/>
            <person name="Brinkac L.M."/>
            <person name="Daugherty S.C."/>
            <person name="Durkin A.S."/>
            <person name="DeBoy R.T."/>
            <person name="Kolonay J.F."/>
            <person name="Sullivan S.A."/>
            <person name="Zhou L."/>
            <person name="Davidsen T.M."/>
            <person name="Wu M."/>
            <person name="Huston A.L."/>
            <person name="Lewis M."/>
            <person name="Weaver B."/>
            <person name="Weidman J.F."/>
            <person name="Khouri H."/>
            <person name="Utterback T.R."/>
            <person name="Feldblyum T.V."/>
            <person name="Fraser C.M."/>
        </authorList>
    </citation>
    <scope>NUCLEOTIDE SEQUENCE [LARGE SCALE GENOMIC DNA]</scope>
    <source>
        <strain evidence="2">34H</strain>
    </source>
</reference>
<protein>
    <recommendedName>
        <fullName evidence="1">CD-NTase-associated protein 12/Pycsar effector protein TIR domain-containing protein</fullName>
    </recommendedName>
</protein>
<name>Q480E8_COLP3</name>
<dbReference type="InterPro" id="IPR019302">
    <property type="entry name" value="CAP12/PCTIR_TIR_dom"/>
</dbReference>
<accession>Q480E8</accession>
<gene>
    <name evidence="2" type="ordered locus">CPS_2866</name>
</gene>
<proteinExistence type="predicted"/>
<evidence type="ECO:0000313" key="3">
    <source>
        <dbReference type="Proteomes" id="UP000000547"/>
    </source>
</evidence>
<organism evidence="2 3">
    <name type="scientific">Colwellia psychrerythraea (strain 34H / ATCC BAA-681)</name>
    <name type="common">Vibrio psychroerythus</name>
    <dbReference type="NCBI Taxonomy" id="167879"/>
    <lineage>
        <taxon>Bacteria</taxon>
        <taxon>Pseudomonadati</taxon>
        <taxon>Pseudomonadota</taxon>
        <taxon>Gammaproteobacteria</taxon>
        <taxon>Alteromonadales</taxon>
        <taxon>Colwelliaceae</taxon>
        <taxon>Colwellia</taxon>
    </lineage>
</organism>
<evidence type="ECO:0000259" key="1">
    <source>
        <dbReference type="Pfam" id="PF10137"/>
    </source>
</evidence>
<dbReference type="RefSeq" id="WP_011043663.1">
    <property type="nucleotide sequence ID" value="NC_003910.7"/>
</dbReference>
<dbReference type="SUPFAM" id="SSF46785">
    <property type="entry name" value="Winged helix' DNA-binding domain"/>
    <property type="match status" value="1"/>
</dbReference>
<dbReference type="KEGG" id="cps:CPS_2866"/>
<dbReference type="HOGENOM" id="CLU_1000757_0_0_6"/>
<sequence>MSKPRIFIGSSVESLPIADAIAENLEFDAEVTIWRSGTFNLSSNTLDDLILKSKSVDFSAFIFSPDDLAIMRSREQYVVRDNVLFELGLFIGSIGKERCFIIKPRDVELHFPSDLLGITPTDYDPNRSDDNLTSSLTYASTQIKREMNNKGVFKEISTPKVQKLDVNNVLSDVSENDLIILGSLLESYNNDVEGCISWDLPNKIQQHIPTPTLNLAVVKLQRIGLIQKENGSDFNGNEYFTYRLTDYGVDICLKYEDTIAKLFAPIPQQSYGYVQQAPKK</sequence>
<dbReference type="Proteomes" id="UP000000547">
    <property type="component" value="Chromosome"/>
</dbReference>
<dbReference type="GO" id="GO:0050135">
    <property type="term" value="F:NADP+ nucleosidase activity"/>
    <property type="evidence" value="ECO:0007669"/>
    <property type="project" value="InterPro"/>
</dbReference>
<dbReference type="STRING" id="167879.CPS_2866"/>
<feature type="domain" description="CD-NTase-associated protein 12/Pycsar effector protein TIR" evidence="1">
    <location>
        <begin position="5"/>
        <end position="124"/>
    </location>
</feature>